<feature type="transmembrane region" description="Helical" evidence="2">
    <location>
        <begin position="62"/>
        <end position="80"/>
    </location>
</feature>
<evidence type="ECO:0000256" key="3">
    <source>
        <dbReference type="SAM" id="SignalP"/>
    </source>
</evidence>
<name>A0AAN5C8G7_9BILA</name>
<dbReference type="Proteomes" id="UP001328107">
    <property type="component" value="Unassembled WGS sequence"/>
</dbReference>
<evidence type="ECO:0008006" key="6">
    <source>
        <dbReference type="Google" id="ProtNLM"/>
    </source>
</evidence>
<keyword evidence="2" id="KW-0812">Transmembrane</keyword>
<feature type="region of interest" description="Disordered" evidence="1">
    <location>
        <begin position="144"/>
        <end position="178"/>
    </location>
</feature>
<accession>A0AAN5C8G7</accession>
<feature type="compositionally biased region" description="Polar residues" evidence="1">
    <location>
        <begin position="165"/>
        <end position="178"/>
    </location>
</feature>
<keyword evidence="2" id="KW-1133">Transmembrane helix</keyword>
<reference evidence="5" key="1">
    <citation type="submission" date="2022-10" db="EMBL/GenBank/DDBJ databases">
        <title>Genome assembly of Pristionchus species.</title>
        <authorList>
            <person name="Yoshida K."/>
            <person name="Sommer R.J."/>
        </authorList>
    </citation>
    <scope>NUCLEOTIDE SEQUENCE [LARGE SCALE GENOMIC DNA]</scope>
    <source>
        <strain evidence="5">RS5460</strain>
    </source>
</reference>
<evidence type="ECO:0000313" key="4">
    <source>
        <dbReference type="EMBL" id="GMR34580.1"/>
    </source>
</evidence>
<feature type="transmembrane region" description="Helical" evidence="2">
    <location>
        <begin position="86"/>
        <end position="113"/>
    </location>
</feature>
<gene>
    <name evidence="4" type="ORF">PMAYCL1PPCAC_04775</name>
</gene>
<keyword evidence="5" id="KW-1185">Reference proteome</keyword>
<comment type="caution">
    <text evidence="4">The sequence shown here is derived from an EMBL/GenBank/DDBJ whole genome shotgun (WGS) entry which is preliminary data.</text>
</comment>
<organism evidence="4 5">
    <name type="scientific">Pristionchus mayeri</name>
    <dbReference type="NCBI Taxonomy" id="1317129"/>
    <lineage>
        <taxon>Eukaryota</taxon>
        <taxon>Metazoa</taxon>
        <taxon>Ecdysozoa</taxon>
        <taxon>Nematoda</taxon>
        <taxon>Chromadorea</taxon>
        <taxon>Rhabditida</taxon>
        <taxon>Rhabditina</taxon>
        <taxon>Diplogasteromorpha</taxon>
        <taxon>Diplogasteroidea</taxon>
        <taxon>Neodiplogasteridae</taxon>
        <taxon>Pristionchus</taxon>
    </lineage>
</organism>
<feature type="non-terminal residue" evidence="4">
    <location>
        <position position="1"/>
    </location>
</feature>
<protein>
    <recommendedName>
        <fullName evidence="6">G protein-coupled receptor</fullName>
    </recommendedName>
</protein>
<keyword evidence="2" id="KW-0472">Membrane</keyword>
<feature type="chain" id="PRO_5043026582" description="G protein-coupled receptor" evidence="3">
    <location>
        <begin position="24"/>
        <end position="178"/>
    </location>
</feature>
<evidence type="ECO:0000256" key="1">
    <source>
        <dbReference type="SAM" id="MobiDB-lite"/>
    </source>
</evidence>
<sequence>QRMTWRASRWHILNVSVWNVVQTVFYASIGERSPWKGYIHNDNIENYYPAIKQFCYTSFHNGMILVFIESIIVFVCPFLDNSLIFSMIWFMFICLVGNGCLLFTFLARFLFLLSCGRCFSGKRTFTEENSSDEFPIIFYPTEIDTDKHHLPPPQDTTEKMDVTDETGNTSLVSSQQPN</sequence>
<dbReference type="AlphaFoldDB" id="A0AAN5C8G7"/>
<evidence type="ECO:0000256" key="2">
    <source>
        <dbReference type="SAM" id="Phobius"/>
    </source>
</evidence>
<evidence type="ECO:0000313" key="5">
    <source>
        <dbReference type="Proteomes" id="UP001328107"/>
    </source>
</evidence>
<dbReference type="EMBL" id="BTRK01000002">
    <property type="protein sequence ID" value="GMR34580.1"/>
    <property type="molecule type" value="Genomic_DNA"/>
</dbReference>
<proteinExistence type="predicted"/>
<keyword evidence="3" id="KW-0732">Signal</keyword>
<feature type="signal peptide" evidence="3">
    <location>
        <begin position="1"/>
        <end position="23"/>
    </location>
</feature>